<organism evidence="1 2">
    <name type="scientific">Pontibacter locisalis</name>
    <dbReference type="NCBI Taxonomy" id="1719035"/>
    <lineage>
        <taxon>Bacteria</taxon>
        <taxon>Pseudomonadati</taxon>
        <taxon>Bacteroidota</taxon>
        <taxon>Cytophagia</taxon>
        <taxon>Cytophagales</taxon>
        <taxon>Hymenobacteraceae</taxon>
        <taxon>Pontibacter</taxon>
    </lineage>
</organism>
<dbReference type="EMBL" id="JBHULU010000021">
    <property type="protein sequence ID" value="MFD2515500.1"/>
    <property type="molecule type" value="Genomic_DNA"/>
</dbReference>
<comment type="caution">
    <text evidence="1">The sequence shown here is derived from an EMBL/GenBank/DDBJ whole genome shotgun (WGS) entry which is preliminary data.</text>
</comment>
<dbReference type="Proteomes" id="UP001597544">
    <property type="component" value="Unassembled WGS sequence"/>
</dbReference>
<reference evidence="2" key="1">
    <citation type="journal article" date="2019" name="Int. J. Syst. Evol. Microbiol.">
        <title>The Global Catalogue of Microorganisms (GCM) 10K type strain sequencing project: providing services to taxonomists for standard genome sequencing and annotation.</title>
        <authorList>
            <consortium name="The Broad Institute Genomics Platform"/>
            <consortium name="The Broad Institute Genome Sequencing Center for Infectious Disease"/>
            <person name="Wu L."/>
            <person name="Ma J."/>
        </authorList>
    </citation>
    <scope>NUCLEOTIDE SEQUENCE [LARGE SCALE GENOMIC DNA]</scope>
    <source>
        <strain evidence="2">KCTC 42498</strain>
    </source>
</reference>
<sequence length="159" mass="18535">MEGHYLSEANLYPASNYSLHKDYLNKKLSLAFEPCSETLVIKWAGAVSSEEIRAGYKAILKLVEEIKPHKWIIDVHQREQIKSQDQQWVLKNIFSQALRLLCRDIFVAVVLPVQSYQTLVSELNGDEFIFEGNLLIINHFLYEEEGRRWLEDVTLLNKI</sequence>
<proteinExistence type="predicted"/>
<protein>
    <recommendedName>
        <fullName evidence="3">STAS/SEC14 domain-containing protein</fullName>
    </recommendedName>
</protein>
<dbReference type="RefSeq" id="WP_377510353.1">
    <property type="nucleotide sequence ID" value="NZ_JBHULU010000021.1"/>
</dbReference>
<gene>
    <name evidence="1" type="ORF">ACFSRY_16625</name>
</gene>
<keyword evidence="2" id="KW-1185">Reference proteome</keyword>
<evidence type="ECO:0000313" key="2">
    <source>
        <dbReference type="Proteomes" id="UP001597544"/>
    </source>
</evidence>
<accession>A0ABW5IS44</accession>
<name>A0ABW5IS44_9BACT</name>
<evidence type="ECO:0000313" key="1">
    <source>
        <dbReference type="EMBL" id="MFD2515500.1"/>
    </source>
</evidence>
<evidence type="ECO:0008006" key="3">
    <source>
        <dbReference type="Google" id="ProtNLM"/>
    </source>
</evidence>